<evidence type="ECO:0000313" key="10">
    <source>
        <dbReference type="Proteomes" id="UP000268007"/>
    </source>
</evidence>
<dbReference type="Pfam" id="PF05592">
    <property type="entry name" value="Bac_rhamnosid"/>
    <property type="match status" value="1"/>
</dbReference>
<accession>A0A495J8H9</accession>
<evidence type="ECO:0000259" key="6">
    <source>
        <dbReference type="Pfam" id="PF08531"/>
    </source>
</evidence>
<feature type="domain" description="Alpha-L-rhamnosidase six-hairpin glycosidase" evidence="7">
    <location>
        <begin position="481"/>
        <end position="814"/>
    </location>
</feature>
<dbReference type="AlphaFoldDB" id="A0A495J8H9"/>
<dbReference type="GO" id="GO:0030596">
    <property type="term" value="F:alpha-L-rhamnosidase activity"/>
    <property type="evidence" value="ECO:0007669"/>
    <property type="project" value="UniProtKB-EC"/>
</dbReference>
<dbReference type="Proteomes" id="UP000268007">
    <property type="component" value="Unassembled WGS sequence"/>
</dbReference>
<dbReference type="RefSeq" id="WP_121199910.1">
    <property type="nucleotide sequence ID" value="NZ_RBKU01000001.1"/>
</dbReference>
<sequence>MTKKLILGFLGLFFAIDAFAQTLCVTNLRCEYRVNPIGITAASPHFSWEITSTGFNVVQKAYHILVADDPALLQKGIGNIWDSQTVNSNSTIQVPYAGPALVSTKKYYWRVSVIDYKEHSLVWSSIAQWQMGLLNTADWKGASWIAYEVMPDSLKILPGIATPGTKKHSPGTDVLPILRKSFKVSKPVKNATIFISGLGHFEMNLNGAKVGNHFLDGGWVNYQKEAEYVSFDLTELLKKGENALGIMLGNGFYFTPSGRYRKLTVAYGYPKMICRLLVQYQDGTTENIVSNTSWRTTAGPITFSSTYGGEDYDATKEQSGWDKPGFNDAAWKNAIIVDGPPQINAQTTEPIKVTDVFTAKKITQPKPGVWVYDMGQNSSGIPQITVKGKKGDTIKIVPCELLDNDGLATQKNTGVPGKNGYGHWYTYILKGNGIETWQPRFCFYGFRYLQVTGGVPPTGANPDKEPQLLAVKGLHTRNSADRVGEFSCSSDLFNKTNTLIDWAIQSNMASVLMDCPHREKLGWLEEDHLMGNSLQYNYNLATLFKKIINDMREAQTADGLIPEIAPEFTVFGDGFRDSPEWGSSSVLLPWYVYQWYGDKQVLADSYDMMQRYMAYLDKQSKNHILTQGLGDWYDLGPKHPGVSQLTSQGVTATSIYYYDLVTLSNIATLLNQPADVERYAKLAEQVKIAFNNQFFNKETKQYDTGSQTANAIAVYMKLVEPQYKAAVVDNIVKELRSHNNSLTAGDIGYRYLLKVLDDEGQSDVIFDMNSRTNVPGYGFQLAKGATALTESWQALSGVSNNHFMLGHIMEWFYAGLAGIRPADNDVAYKHIVIRPQPVGDVTSAKGSYHSMYGTIISDWKKAGTDFYLTVTIPPNTTATVYLPVAETSHVTMNNEPIENHIGANNSLAFHVGSGVYRFRAAK</sequence>
<dbReference type="Gene3D" id="1.50.10.10">
    <property type="match status" value="1"/>
</dbReference>
<dbReference type="PIRSF" id="PIRSF010631">
    <property type="entry name" value="A-rhamnsds"/>
    <property type="match status" value="1"/>
</dbReference>
<dbReference type="Gene3D" id="2.60.420.10">
    <property type="entry name" value="Maltose phosphorylase, domain 3"/>
    <property type="match status" value="1"/>
</dbReference>
<reference evidence="9 10" key="1">
    <citation type="submission" date="2018-10" db="EMBL/GenBank/DDBJ databases">
        <title>Genomic Encyclopedia of Archaeal and Bacterial Type Strains, Phase II (KMG-II): from individual species to whole genera.</title>
        <authorList>
            <person name="Goeker M."/>
        </authorList>
    </citation>
    <scope>NUCLEOTIDE SEQUENCE [LARGE SCALE GENOMIC DNA]</scope>
    <source>
        <strain evidence="9 10">DSM 18602</strain>
    </source>
</reference>
<proteinExistence type="predicted"/>
<dbReference type="InterPro" id="IPR016007">
    <property type="entry name" value="Alpha_rhamnosid"/>
</dbReference>
<dbReference type="InterPro" id="IPR013737">
    <property type="entry name" value="Bac_rhamnosid_N"/>
</dbReference>
<evidence type="ECO:0000256" key="3">
    <source>
        <dbReference type="ARBA" id="ARBA00022801"/>
    </source>
</evidence>
<protein>
    <recommendedName>
        <fullName evidence="2">alpha-L-rhamnosidase</fullName>
        <ecNumber evidence="2">3.2.1.40</ecNumber>
    </recommendedName>
</protein>
<feature type="domain" description="Alpha-L-rhamnosidase concanavalin-like" evidence="5">
    <location>
        <begin position="365"/>
        <end position="454"/>
    </location>
</feature>
<dbReference type="Pfam" id="PF17389">
    <property type="entry name" value="Bac_rhamnosid6H"/>
    <property type="match status" value="1"/>
</dbReference>
<evidence type="ECO:0000259" key="5">
    <source>
        <dbReference type="Pfam" id="PF05592"/>
    </source>
</evidence>
<dbReference type="InterPro" id="IPR012341">
    <property type="entry name" value="6hp_glycosidase-like_sf"/>
</dbReference>
<dbReference type="Pfam" id="PF08531">
    <property type="entry name" value="Bac_rhamnosid_N"/>
    <property type="match status" value="1"/>
</dbReference>
<dbReference type="InterPro" id="IPR035398">
    <property type="entry name" value="Bac_rhamnosid_C"/>
</dbReference>
<dbReference type="Gene3D" id="2.60.120.260">
    <property type="entry name" value="Galactose-binding domain-like"/>
    <property type="match status" value="2"/>
</dbReference>
<evidence type="ECO:0000259" key="8">
    <source>
        <dbReference type="Pfam" id="PF17390"/>
    </source>
</evidence>
<evidence type="ECO:0000256" key="4">
    <source>
        <dbReference type="SAM" id="SignalP"/>
    </source>
</evidence>
<dbReference type="InterPro" id="IPR013783">
    <property type="entry name" value="Ig-like_fold"/>
</dbReference>
<organism evidence="9 10">
    <name type="scientific">Mucilaginibacter gracilis</name>
    <dbReference type="NCBI Taxonomy" id="423350"/>
    <lineage>
        <taxon>Bacteria</taxon>
        <taxon>Pseudomonadati</taxon>
        <taxon>Bacteroidota</taxon>
        <taxon>Sphingobacteriia</taxon>
        <taxon>Sphingobacteriales</taxon>
        <taxon>Sphingobacteriaceae</taxon>
        <taxon>Mucilaginibacter</taxon>
    </lineage>
</organism>
<dbReference type="EC" id="3.2.1.40" evidence="2"/>
<gene>
    <name evidence="9" type="ORF">BDD43_4583</name>
</gene>
<dbReference type="PANTHER" id="PTHR33307:SF11">
    <property type="entry name" value="ALPHA-L-RHAMNOSIDASE"/>
    <property type="match status" value="1"/>
</dbReference>
<keyword evidence="10" id="KW-1185">Reference proteome</keyword>
<evidence type="ECO:0000256" key="2">
    <source>
        <dbReference type="ARBA" id="ARBA00012652"/>
    </source>
</evidence>
<name>A0A495J8H9_9SPHI</name>
<feature type="domain" description="Alpha-L-rhamnosidase C-terminal" evidence="8">
    <location>
        <begin position="818"/>
        <end position="891"/>
    </location>
</feature>
<dbReference type="SUPFAM" id="SSF48208">
    <property type="entry name" value="Six-hairpin glycosidases"/>
    <property type="match status" value="1"/>
</dbReference>
<feature type="signal peptide" evidence="4">
    <location>
        <begin position="1"/>
        <end position="20"/>
    </location>
</feature>
<dbReference type="EMBL" id="RBKU01000001">
    <property type="protein sequence ID" value="RKR84349.1"/>
    <property type="molecule type" value="Genomic_DNA"/>
</dbReference>
<dbReference type="InterPro" id="IPR008902">
    <property type="entry name" value="Rhamnosid_concanavalin"/>
</dbReference>
<evidence type="ECO:0000313" key="9">
    <source>
        <dbReference type="EMBL" id="RKR84349.1"/>
    </source>
</evidence>
<dbReference type="Gene3D" id="2.60.40.10">
    <property type="entry name" value="Immunoglobulins"/>
    <property type="match status" value="1"/>
</dbReference>
<dbReference type="Pfam" id="PF17390">
    <property type="entry name" value="Bac_rhamnosid_C"/>
    <property type="match status" value="1"/>
</dbReference>
<feature type="chain" id="PRO_5019848673" description="alpha-L-rhamnosidase" evidence="4">
    <location>
        <begin position="21"/>
        <end position="922"/>
    </location>
</feature>
<evidence type="ECO:0000256" key="1">
    <source>
        <dbReference type="ARBA" id="ARBA00001445"/>
    </source>
</evidence>
<comment type="catalytic activity">
    <reaction evidence="1">
        <text>Hydrolysis of terminal non-reducing alpha-L-rhamnose residues in alpha-L-rhamnosides.</text>
        <dbReference type="EC" id="3.2.1.40"/>
    </reaction>
</comment>
<keyword evidence="4" id="KW-0732">Signal</keyword>
<dbReference type="InterPro" id="IPR035396">
    <property type="entry name" value="Bac_rhamnosid6H"/>
</dbReference>
<dbReference type="GO" id="GO:0005975">
    <property type="term" value="P:carbohydrate metabolic process"/>
    <property type="evidence" value="ECO:0007669"/>
    <property type="project" value="InterPro"/>
</dbReference>
<dbReference type="Pfam" id="PF25788">
    <property type="entry name" value="Ig_Rha78A_N"/>
    <property type="match status" value="1"/>
</dbReference>
<dbReference type="InterPro" id="IPR008928">
    <property type="entry name" value="6-hairpin_glycosidase_sf"/>
</dbReference>
<feature type="domain" description="Bacterial alpha-L-rhamnosidase N-terminal" evidence="6">
    <location>
        <begin position="186"/>
        <end position="354"/>
    </location>
</feature>
<evidence type="ECO:0000259" key="7">
    <source>
        <dbReference type="Pfam" id="PF17389"/>
    </source>
</evidence>
<dbReference type="OrthoDB" id="9766741at2"/>
<dbReference type="PANTHER" id="PTHR33307">
    <property type="entry name" value="ALPHA-RHAMNOSIDASE (EUROFUNG)"/>
    <property type="match status" value="1"/>
</dbReference>
<comment type="caution">
    <text evidence="9">The sequence shown here is derived from an EMBL/GenBank/DDBJ whole genome shotgun (WGS) entry which is preliminary data.</text>
</comment>
<keyword evidence="3" id="KW-0378">Hydrolase</keyword>